<organism evidence="1">
    <name type="scientific">Rhizophora mucronata</name>
    <name type="common">Asiatic mangrove</name>
    <dbReference type="NCBI Taxonomy" id="61149"/>
    <lineage>
        <taxon>Eukaryota</taxon>
        <taxon>Viridiplantae</taxon>
        <taxon>Streptophyta</taxon>
        <taxon>Embryophyta</taxon>
        <taxon>Tracheophyta</taxon>
        <taxon>Spermatophyta</taxon>
        <taxon>Magnoliopsida</taxon>
        <taxon>eudicotyledons</taxon>
        <taxon>Gunneridae</taxon>
        <taxon>Pentapetalae</taxon>
        <taxon>rosids</taxon>
        <taxon>fabids</taxon>
        <taxon>Malpighiales</taxon>
        <taxon>Rhizophoraceae</taxon>
        <taxon>Rhizophora</taxon>
    </lineage>
</organism>
<dbReference type="EMBL" id="GGEC01086487">
    <property type="protein sequence ID" value="MBX66971.1"/>
    <property type="molecule type" value="Transcribed_RNA"/>
</dbReference>
<evidence type="ECO:0000313" key="1">
    <source>
        <dbReference type="EMBL" id="MBX66971.1"/>
    </source>
</evidence>
<name>A0A2P2QJ44_RHIMU</name>
<protein>
    <submittedName>
        <fullName evidence="1">Uncharacterized protein MANES_11G081600</fullName>
    </submittedName>
</protein>
<reference evidence="1" key="1">
    <citation type="submission" date="2018-02" db="EMBL/GenBank/DDBJ databases">
        <title>Rhizophora mucronata_Transcriptome.</title>
        <authorList>
            <person name="Meera S.P."/>
            <person name="Sreeshan A."/>
            <person name="Augustine A."/>
        </authorList>
    </citation>
    <scope>NUCLEOTIDE SEQUENCE</scope>
    <source>
        <tissue evidence="1">Leaf</tissue>
    </source>
</reference>
<accession>A0A2P2QJ44</accession>
<dbReference type="AlphaFoldDB" id="A0A2P2QJ44"/>
<proteinExistence type="predicted"/>
<sequence>MRNDSSPALAAKHWVLNVLAVTNKLNSLYNSKRILFETISNRNIRITRLGSVVIDA</sequence>